<evidence type="ECO:0000256" key="1">
    <source>
        <dbReference type="SAM" id="Phobius"/>
    </source>
</evidence>
<keyword evidence="1" id="KW-0812">Transmembrane</keyword>
<reference evidence="2" key="1">
    <citation type="submission" date="2017-05" db="UniProtKB">
        <authorList>
            <consortium name="EnsemblMetazoa"/>
        </authorList>
    </citation>
    <scope>IDENTIFICATION</scope>
</reference>
<dbReference type="EnsemblMetazoa" id="Aqu2.1.24013_001">
    <property type="protein sequence ID" value="Aqu2.1.24013_001"/>
    <property type="gene ID" value="Aqu2.1.24013"/>
</dbReference>
<evidence type="ECO:0000313" key="2">
    <source>
        <dbReference type="EnsemblMetazoa" id="Aqu2.1.24013_001"/>
    </source>
</evidence>
<dbReference type="AlphaFoldDB" id="A0A1X7U8M8"/>
<proteinExistence type="predicted"/>
<feature type="transmembrane region" description="Helical" evidence="1">
    <location>
        <begin position="83"/>
        <end position="116"/>
    </location>
</feature>
<dbReference type="Gene3D" id="1.20.1250.20">
    <property type="entry name" value="MFS general substrate transporter like domains"/>
    <property type="match status" value="1"/>
</dbReference>
<dbReference type="InParanoid" id="A0A1X7U8M8"/>
<feature type="transmembrane region" description="Helical" evidence="1">
    <location>
        <begin position="30"/>
        <end position="51"/>
    </location>
</feature>
<dbReference type="eggNOG" id="KOG1237">
    <property type="taxonomic scope" value="Eukaryota"/>
</dbReference>
<name>A0A1X7U8M8_AMPQE</name>
<dbReference type="OrthoDB" id="8904098at2759"/>
<keyword evidence="1" id="KW-0472">Membrane</keyword>
<feature type="transmembrane region" description="Helical" evidence="1">
    <location>
        <begin position="58"/>
        <end position="77"/>
    </location>
</feature>
<protein>
    <submittedName>
        <fullName evidence="2">Uncharacterized protein</fullName>
    </submittedName>
</protein>
<organism evidence="2">
    <name type="scientific">Amphimedon queenslandica</name>
    <name type="common">Sponge</name>
    <dbReference type="NCBI Taxonomy" id="400682"/>
    <lineage>
        <taxon>Eukaryota</taxon>
        <taxon>Metazoa</taxon>
        <taxon>Porifera</taxon>
        <taxon>Demospongiae</taxon>
        <taxon>Heteroscleromorpha</taxon>
        <taxon>Haplosclerida</taxon>
        <taxon>Niphatidae</taxon>
        <taxon>Amphimedon</taxon>
    </lineage>
</organism>
<accession>A0A1X7U8M8</accession>
<sequence>MALIYAYNETNKSNSATIPLSYSNGRNNTWILVIPSVLGGTSLILNLIYLFEFLCSQAPFGMLGMIIGLFWCIHGVFDSIGSYIAYVSTSVLSCISLATIPFGVIAVVGLVLYLVVARWYVNRVRDTDLDLRTEVENNWEQRLIKENLLENDNQTDYDTFVISSMDGP</sequence>
<dbReference type="InterPro" id="IPR036259">
    <property type="entry name" value="MFS_trans_sf"/>
</dbReference>
<keyword evidence="1" id="KW-1133">Transmembrane helix</keyword>
<dbReference type="SUPFAM" id="SSF103473">
    <property type="entry name" value="MFS general substrate transporter"/>
    <property type="match status" value="1"/>
</dbReference>